<protein>
    <submittedName>
        <fullName evidence="2">Putative endoplasmic reticulum membrane protein YGL010W-like protein</fullName>
    </submittedName>
</protein>
<dbReference type="EMBL" id="SMMG02000009">
    <property type="protein sequence ID" value="KAA3460802.1"/>
    <property type="molecule type" value="Genomic_DNA"/>
</dbReference>
<dbReference type="PANTHER" id="PTHR28026">
    <property type="entry name" value="DUF962 DOMAIN PROTEIN (AFU_ORTHOLOGUE AFUA_8G05310)"/>
    <property type="match status" value="1"/>
</dbReference>
<gene>
    <name evidence="2" type="ORF">EPI10_027428</name>
</gene>
<dbReference type="OrthoDB" id="2124888at2759"/>
<keyword evidence="1" id="KW-0812">Transmembrane</keyword>
<dbReference type="GO" id="GO:0005783">
    <property type="term" value="C:endoplasmic reticulum"/>
    <property type="evidence" value="ECO:0007669"/>
    <property type="project" value="TreeGrafter"/>
</dbReference>
<dbReference type="AlphaFoldDB" id="A0A5B6UX92"/>
<dbReference type="Pfam" id="PF06127">
    <property type="entry name" value="Mpo1-like"/>
    <property type="match status" value="1"/>
</dbReference>
<keyword evidence="1" id="KW-1133">Transmembrane helix</keyword>
<sequence>MGNRIELFNLEKHFAFYGAYHSNPANIVIHMLFVWPIFFTAILLLDFTPSLFNLPHIDFSLSGVHVSLIFNFGFLFALVYAVFYMCLDVKAGTLAALLCGVCWIVSSVLATRLGFSLAWKCCMVAYNISGVWNLFQNMESLSFSHANGVFGSISFPSMVLDFENH</sequence>
<dbReference type="PANTHER" id="PTHR28026:SF8">
    <property type="entry name" value="YGL010W-LIKE PROTEIN"/>
    <property type="match status" value="1"/>
</dbReference>
<evidence type="ECO:0000313" key="2">
    <source>
        <dbReference type="EMBL" id="KAA3460802.1"/>
    </source>
</evidence>
<feature type="transmembrane region" description="Helical" evidence="1">
    <location>
        <begin position="91"/>
        <end position="110"/>
    </location>
</feature>
<keyword evidence="1" id="KW-0472">Membrane</keyword>
<proteinExistence type="predicted"/>
<evidence type="ECO:0000313" key="3">
    <source>
        <dbReference type="Proteomes" id="UP000325315"/>
    </source>
</evidence>
<feature type="transmembrane region" description="Helical" evidence="1">
    <location>
        <begin position="27"/>
        <end position="47"/>
    </location>
</feature>
<dbReference type="InterPro" id="IPR009305">
    <property type="entry name" value="Mpo1-like"/>
</dbReference>
<evidence type="ECO:0000256" key="1">
    <source>
        <dbReference type="SAM" id="Phobius"/>
    </source>
</evidence>
<name>A0A5B6UX92_9ROSI</name>
<feature type="transmembrane region" description="Helical" evidence="1">
    <location>
        <begin position="59"/>
        <end position="85"/>
    </location>
</feature>
<dbReference type="GO" id="GO:0046521">
    <property type="term" value="P:sphingoid catabolic process"/>
    <property type="evidence" value="ECO:0007669"/>
    <property type="project" value="TreeGrafter"/>
</dbReference>
<organism evidence="2 3">
    <name type="scientific">Gossypium australe</name>
    <dbReference type="NCBI Taxonomy" id="47621"/>
    <lineage>
        <taxon>Eukaryota</taxon>
        <taxon>Viridiplantae</taxon>
        <taxon>Streptophyta</taxon>
        <taxon>Embryophyta</taxon>
        <taxon>Tracheophyta</taxon>
        <taxon>Spermatophyta</taxon>
        <taxon>Magnoliopsida</taxon>
        <taxon>eudicotyledons</taxon>
        <taxon>Gunneridae</taxon>
        <taxon>Pentapetalae</taxon>
        <taxon>rosids</taxon>
        <taxon>malvids</taxon>
        <taxon>Malvales</taxon>
        <taxon>Malvaceae</taxon>
        <taxon>Malvoideae</taxon>
        <taxon>Gossypium</taxon>
    </lineage>
</organism>
<reference evidence="3" key="1">
    <citation type="journal article" date="2019" name="Plant Biotechnol. J.">
        <title>Genome sequencing of the Australian wild diploid species Gossypium australe highlights disease resistance and delayed gland morphogenesis.</title>
        <authorList>
            <person name="Cai Y."/>
            <person name="Cai X."/>
            <person name="Wang Q."/>
            <person name="Wang P."/>
            <person name="Zhang Y."/>
            <person name="Cai C."/>
            <person name="Xu Y."/>
            <person name="Wang K."/>
            <person name="Zhou Z."/>
            <person name="Wang C."/>
            <person name="Geng S."/>
            <person name="Li B."/>
            <person name="Dong Q."/>
            <person name="Hou Y."/>
            <person name="Wang H."/>
            <person name="Ai P."/>
            <person name="Liu Z."/>
            <person name="Yi F."/>
            <person name="Sun M."/>
            <person name="An G."/>
            <person name="Cheng J."/>
            <person name="Zhang Y."/>
            <person name="Shi Q."/>
            <person name="Xie Y."/>
            <person name="Shi X."/>
            <person name="Chang Y."/>
            <person name="Huang F."/>
            <person name="Chen Y."/>
            <person name="Hong S."/>
            <person name="Mi L."/>
            <person name="Sun Q."/>
            <person name="Zhang L."/>
            <person name="Zhou B."/>
            <person name="Peng R."/>
            <person name="Zhang X."/>
            <person name="Liu F."/>
        </authorList>
    </citation>
    <scope>NUCLEOTIDE SEQUENCE [LARGE SCALE GENOMIC DNA]</scope>
    <source>
        <strain evidence="3">cv. PA1801</strain>
    </source>
</reference>
<comment type="caution">
    <text evidence="2">The sequence shown here is derived from an EMBL/GenBank/DDBJ whole genome shotgun (WGS) entry which is preliminary data.</text>
</comment>
<accession>A0A5B6UX92</accession>
<keyword evidence="3" id="KW-1185">Reference proteome</keyword>
<dbReference type="Proteomes" id="UP000325315">
    <property type="component" value="Unassembled WGS sequence"/>
</dbReference>
<dbReference type="GO" id="GO:0016020">
    <property type="term" value="C:membrane"/>
    <property type="evidence" value="ECO:0007669"/>
    <property type="project" value="GOC"/>
</dbReference>